<dbReference type="CDD" id="cd22157">
    <property type="entry name" value="F-box_AtFBW1-like"/>
    <property type="match status" value="1"/>
</dbReference>
<dbReference type="Pfam" id="PF07734">
    <property type="entry name" value="FBA_1"/>
    <property type="match status" value="1"/>
</dbReference>
<keyword evidence="4" id="KW-1185">Reference proteome</keyword>
<dbReference type="PANTHER" id="PTHR35546:SF134">
    <property type="entry name" value="F-BOX ASSOCIATED DOMAIN-CONTAINING PROTEIN"/>
    <property type="match status" value="1"/>
</dbReference>
<dbReference type="InterPro" id="IPR006527">
    <property type="entry name" value="F-box-assoc_dom_typ1"/>
</dbReference>
<dbReference type="InterPro" id="IPR055290">
    <property type="entry name" value="At3g26010-like"/>
</dbReference>
<dbReference type="NCBIfam" id="TIGR01640">
    <property type="entry name" value="F_box_assoc_1"/>
    <property type="match status" value="1"/>
</dbReference>
<evidence type="ECO:0000313" key="3">
    <source>
        <dbReference type="EMBL" id="KAF8389477.1"/>
    </source>
</evidence>
<dbReference type="Gene3D" id="1.20.1280.50">
    <property type="match status" value="1"/>
</dbReference>
<dbReference type="OMA" id="RCQAIER"/>
<dbReference type="OrthoDB" id="605328at2759"/>
<dbReference type="InterPro" id="IPR001810">
    <property type="entry name" value="F-box_dom"/>
</dbReference>
<gene>
    <name evidence="3" type="ORF">HHK36_026172</name>
</gene>
<dbReference type="InterPro" id="IPR036047">
    <property type="entry name" value="F-box-like_dom_sf"/>
</dbReference>
<name>A0A835D6A1_TETSI</name>
<feature type="domain" description="F-box associated beta-propeller type 1" evidence="1">
    <location>
        <begin position="117"/>
        <end position="264"/>
    </location>
</feature>
<evidence type="ECO:0000313" key="4">
    <source>
        <dbReference type="Proteomes" id="UP000655225"/>
    </source>
</evidence>
<dbReference type="PANTHER" id="PTHR35546">
    <property type="entry name" value="F-BOX PROTEIN INTERACTION DOMAIN PROTEIN-RELATED"/>
    <property type="match status" value="1"/>
</dbReference>
<evidence type="ECO:0000259" key="2">
    <source>
        <dbReference type="Pfam" id="PF12937"/>
    </source>
</evidence>
<reference evidence="3 4" key="1">
    <citation type="submission" date="2020-04" db="EMBL/GenBank/DDBJ databases">
        <title>Plant Genome Project.</title>
        <authorList>
            <person name="Zhang R.-G."/>
        </authorList>
    </citation>
    <scope>NUCLEOTIDE SEQUENCE [LARGE SCALE GENOMIC DNA]</scope>
    <source>
        <strain evidence="3">YNK0</strain>
        <tissue evidence="3">Leaf</tissue>
    </source>
</reference>
<feature type="domain" description="F-box" evidence="2">
    <location>
        <begin position="38"/>
        <end position="71"/>
    </location>
</feature>
<dbReference type="InterPro" id="IPR017451">
    <property type="entry name" value="F-box-assoc_interact_dom"/>
</dbReference>
<evidence type="ECO:0000259" key="1">
    <source>
        <dbReference type="Pfam" id="PF07734"/>
    </source>
</evidence>
<dbReference type="SUPFAM" id="SSF81383">
    <property type="entry name" value="F-box domain"/>
    <property type="match status" value="1"/>
</dbReference>
<evidence type="ECO:0008006" key="5">
    <source>
        <dbReference type="Google" id="ProtNLM"/>
    </source>
</evidence>
<accession>A0A835D6A1</accession>
<dbReference type="Proteomes" id="UP000655225">
    <property type="component" value="Unassembled WGS sequence"/>
</dbReference>
<sequence length="411" mass="48037">MIDCSFWYKSEAKKNRDMLFGLNSIDDLNQASMIVNKDVMIDILSRLPITSLLKSKCVCKWWYCLISDPVFIHSYSRRNPHHFVSGLFLQKFLFLQRYSDLQFIMLDGEANSAPKTSLSFIEDERGVHIRHSCNGVLVCSSFRCQEKDRIYYICKPTTKQYLVLSRPEGRAIFGINVAFDPNRSPHYKVISICDSELSKEHRQINIYSSDTGFWRPSGNYLFASDDLFYNRGVFWNGALHWIGSGESSFRFDVERERLFIMPMPPIRVGWVERRLKYFGESGGHLHLIEIYGPRTTQFDVMEMKRDYSGWFVKYRVNLDEVAIQYPSMVRGNVPILHRFVFSVLHLVQEGVGEESFLVLHIPGKFIKFNLEDKTFMKISNLSPGLMTMNKQLGLEYSWESVYPYTNIFSYL</sequence>
<protein>
    <recommendedName>
        <fullName evidence="5">F-box domain-containing protein</fullName>
    </recommendedName>
</protein>
<dbReference type="EMBL" id="JABCRI010000019">
    <property type="protein sequence ID" value="KAF8389477.1"/>
    <property type="molecule type" value="Genomic_DNA"/>
</dbReference>
<comment type="caution">
    <text evidence="3">The sequence shown here is derived from an EMBL/GenBank/DDBJ whole genome shotgun (WGS) entry which is preliminary data.</text>
</comment>
<dbReference type="AlphaFoldDB" id="A0A835D6A1"/>
<dbReference type="Pfam" id="PF12937">
    <property type="entry name" value="F-box-like"/>
    <property type="match status" value="1"/>
</dbReference>
<proteinExistence type="predicted"/>
<organism evidence="3 4">
    <name type="scientific">Tetracentron sinense</name>
    <name type="common">Spur-leaf</name>
    <dbReference type="NCBI Taxonomy" id="13715"/>
    <lineage>
        <taxon>Eukaryota</taxon>
        <taxon>Viridiplantae</taxon>
        <taxon>Streptophyta</taxon>
        <taxon>Embryophyta</taxon>
        <taxon>Tracheophyta</taxon>
        <taxon>Spermatophyta</taxon>
        <taxon>Magnoliopsida</taxon>
        <taxon>Trochodendrales</taxon>
        <taxon>Trochodendraceae</taxon>
        <taxon>Tetracentron</taxon>
    </lineage>
</organism>